<keyword evidence="1" id="KW-0812">Transmembrane</keyword>
<evidence type="ECO:0000256" key="1">
    <source>
        <dbReference type="SAM" id="Phobius"/>
    </source>
</evidence>
<reference evidence="4" key="1">
    <citation type="submission" date="2017-09" db="EMBL/GenBank/DDBJ databases">
        <title>Depth-based differentiation of microbial function through sediment-hosted aquifers and enrichment of novel symbionts in the deep terrestrial subsurface.</title>
        <authorList>
            <person name="Probst A.J."/>
            <person name="Ladd B."/>
            <person name="Jarett J.K."/>
            <person name="Geller-Mcgrath D.E."/>
            <person name="Sieber C.M.K."/>
            <person name="Emerson J.B."/>
            <person name="Anantharaman K."/>
            <person name="Thomas B.C."/>
            <person name="Malmstrom R."/>
            <person name="Stieglmeier M."/>
            <person name="Klingl A."/>
            <person name="Woyke T."/>
            <person name="Ryan C.M."/>
            <person name="Banfield J.F."/>
        </authorList>
    </citation>
    <scope>NUCLEOTIDE SEQUENCE [LARGE SCALE GENOMIC DNA]</scope>
</reference>
<feature type="chain" id="PRO_5014747052" description="MotA/TolQ/ExbB proton channel domain-containing protein" evidence="2">
    <location>
        <begin position="26"/>
        <end position="125"/>
    </location>
</feature>
<keyword evidence="1" id="KW-1133">Transmembrane helix</keyword>
<gene>
    <name evidence="3" type="ORF">COS78_01620</name>
</gene>
<comment type="caution">
    <text evidence="3">The sequence shown here is derived from an EMBL/GenBank/DDBJ whole genome shotgun (WGS) entry which is preliminary data.</text>
</comment>
<dbReference type="AlphaFoldDB" id="A0A2M7ASH8"/>
<protein>
    <recommendedName>
        <fullName evidence="5">MotA/TolQ/ExbB proton channel domain-containing protein</fullName>
    </recommendedName>
</protein>
<organism evidence="3 4">
    <name type="scientific">Candidatus Shapirobacteria bacterium CG06_land_8_20_14_3_00_40_12</name>
    <dbReference type="NCBI Taxonomy" id="1974881"/>
    <lineage>
        <taxon>Bacteria</taxon>
        <taxon>Candidatus Shapironibacteriota</taxon>
    </lineage>
</organism>
<evidence type="ECO:0000313" key="4">
    <source>
        <dbReference type="Proteomes" id="UP000231407"/>
    </source>
</evidence>
<proteinExistence type="predicted"/>
<dbReference type="Proteomes" id="UP000231407">
    <property type="component" value="Unassembled WGS sequence"/>
</dbReference>
<name>A0A2M7ASH8_9BACT</name>
<keyword evidence="2" id="KW-0732">Signal</keyword>
<keyword evidence="1" id="KW-0472">Membrane</keyword>
<dbReference type="EMBL" id="PEWA01000019">
    <property type="protein sequence ID" value="PIU73572.1"/>
    <property type="molecule type" value="Genomic_DNA"/>
</dbReference>
<feature type="transmembrane region" description="Helical" evidence="1">
    <location>
        <begin position="55"/>
        <end position="78"/>
    </location>
</feature>
<feature type="signal peptide" evidence="2">
    <location>
        <begin position="1"/>
        <end position="25"/>
    </location>
</feature>
<evidence type="ECO:0000313" key="3">
    <source>
        <dbReference type="EMBL" id="PIU73572.1"/>
    </source>
</evidence>
<evidence type="ECO:0000256" key="2">
    <source>
        <dbReference type="SAM" id="SignalP"/>
    </source>
</evidence>
<accession>A0A2M7ASH8</accession>
<feature type="transmembrane region" description="Helical" evidence="1">
    <location>
        <begin position="99"/>
        <end position="120"/>
    </location>
</feature>
<sequence length="125" mass="13558">MFKLSFGLLLFSFFLTLLAPPAVFAKTEVFCAGETSINTALGCIPVEMDKFIAWILPYLFGIAGTLAFLLMVYGFILIGTSRGDPKALQGAKETVTSAIMGLFVSLFAIFLLRLITLDILKIPGI</sequence>
<evidence type="ECO:0008006" key="5">
    <source>
        <dbReference type="Google" id="ProtNLM"/>
    </source>
</evidence>